<feature type="region of interest" description="Disordered" evidence="2">
    <location>
        <begin position="209"/>
        <end position="262"/>
    </location>
</feature>
<feature type="compositionally biased region" description="Basic and acidic residues" evidence="2">
    <location>
        <begin position="650"/>
        <end position="683"/>
    </location>
</feature>
<dbReference type="VEuPathDB" id="ToxoDB:TGDOM2_232780"/>
<evidence type="ECO:0000313" key="3">
    <source>
        <dbReference type="EMBL" id="KFG48739.1"/>
    </source>
</evidence>
<gene>
    <name evidence="3" type="ORF">TGDOM2_232780</name>
</gene>
<feature type="compositionally biased region" description="Polar residues" evidence="2">
    <location>
        <begin position="214"/>
        <end position="230"/>
    </location>
</feature>
<proteinExistence type="predicted"/>
<feature type="compositionally biased region" description="Basic and acidic residues" evidence="2">
    <location>
        <begin position="704"/>
        <end position="713"/>
    </location>
</feature>
<feature type="region of interest" description="Disordered" evidence="2">
    <location>
        <begin position="116"/>
        <end position="197"/>
    </location>
</feature>
<feature type="coiled-coil region" evidence="1">
    <location>
        <begin position="374"/>
        <end position="401"/>
    </location>
</feature>
<evidence type="ECO:0000256" key="2">
    <source>
        <dbReference type="SAM" id="MobiDB-lite"/>
    </source>
</evidence>
<dbReference type="AlphaFoldDB" id="A0A086KWH1"/>
<keyword evidence="1" id="KW-0175">Coiled coil</keyword>
<feature type="region of interest" description="Disordered" evidence="2">
    <location>
        <begin position="565"/>
        <end position="589"/>
    </location>
</feature>
<feature type="region of interest" description="Disordered" evidence="2">
    <location>
        <begin position="642"/>
        <end position="713"/>
    </location>
</feature>
<sequence length="713" mass="77660">MADSRLPSPAYPATQYSCVGGPYSPTHQGYVVNGQTPTATTESTVIHRISSSSDRVLTLPAPFPSHMIAVTHPTGETLGSGSELGYHAPPSRYSPTRSAYASGVHYTSQGTSATFLGGGASQTPSATHNAHSAEERADAGGPQSSSPGRSYYFETFSSDAPQVHLPQASASRSRYTRGTVASTSIRQPAEYSNLRSSENNSALTPYLQAHADSSPHSSNSHAMHSLNQSHAAGRGPPRAGGGEQEWNGPHNASSYKSGPEAGFHTDRRETILQNSAAEHRTGINKQEHEVLGGHRQSAALLPVFVKDGEMIDHGKRFGGEQPEVSRHCNQRGSHSISFWSDDEDETNGFSRLKHREPTDLEGWRELARQIGVENKMLRGRIKNYEKQIFTLQQQVDRETARADAQTKNQMTMEADVRTAREELLRLRHTLRMNQRGAELTRGAVIGGGAADCSREVFLLREALAEAAEYHMQLLQQNDTLRVHVEWLRRNEAHEGPSGCKNADKARLDAQLEGHERRELKQLRDLFSRLQSAADESAGYPDAMSLETFIGQQEGGGAADRFPRINPSAGRRHTGSISGSVSGHGTNVDSNNRIFVERSTSGETAQLGTVLMANRGAYEENCDARLPSGTLMGSLKQDVEGTKAGALPRRMPSDGDRDAQDSDRWGDDTKGPIKRLEQRIREYQSKAPGATATAGEASPRHFVTGRRDRGVSDK</sequence>
<name>A0A086KWH1_TOXGO</name>
<dbReference type="OrthoDB" id="329371at2759"/>
<organism evidence="3 4">
    <name type="scientific">Toxoplasma gondii GAB2-2007-GAL-DOM2</name>
    <dbReference type="NCBI Taxonomy" id="1130820"/>
    <lineage>
        <taxon>Eukaryota</taxon>
        <taxon>Sar</taxon>
        <taxon>Alveolata</taxon>
        <taxon>Apicomplexa</taxon>
        <taxon>Conoidasida</taxon>
        <taxon>Coccidia</taxon>
        <taxon>Eucoccidiorida</taxon>
        <taxon>Eimeriorina</taxon>
        <taxon>Sarcocystidae</taxon>
        <taxon>Toxoplasma</taxon>
    </lineage>
</organism>
<protein>
    <submittedName>
        <fullName evidence="3">Uncharacterized protein</fullName>
    </submittedName>
</protein>
<feature type="region of interest" description="Disordered" evidence="2">
    <location>
        <begin position="74"/>
        <end position="95"/>
    </location>
</feature>
<accession>A0A086KWH1</accession>
<dbReference type="EMBL" id="AHZU02000081">
    <property type="protein sequence ID" value="KFG48739.1"/>
    <property type="molecule type" value="Genomic_DNA"/>
</dbReference>
<evidence type="ECO:0000313" key="4">
    <source>
        <dbReference type="Proteomes" id="UP000028837"/>
    </source>
</evidence>
<evidence type="ECO:0000256" key="1">
    <source>
        <dbReference type="SAM" id="Coils"/>
    </source>
</evidence>
<comment type="caution">
    <text evidence="3">The sequence shown here is derived from an EMBL/GenBank/DDBJ whole genome shotgun (WGS) entry which is preliminary data.</text>
</comment>
<feature type="compositionally biased region" description="Polar residues" evidence="2">
    <location>
        <begin position="121"/>
        <end position="130"/>
    </location>
</feature>
<dbReference type="Proteomes" id="UP000028837">
    <property type="component" value="Unassembled WGS sequence"/>
</dbReference>
<reference evidence="3 4" key="1">
    <citation type="submission" date="2014-02" db="EMBL/GenBank/DDBJ databases">
        <authorList>
            <person name="Sibley D."/>
            <person name="Venepally P."/>
            <person name="Karamycheva S."/>
            <person name="Hadjithomas M."/>
            <person name="Khan A."/>
            <person name="Brunk B."/>
            <person name="Roos D."/>
            <person name="Caler E."/>
            <person name="Lorenzi H."/>
        </authorList>
    </citation>
    <scope>NUCLEOTIDE SEQUENCE [LARGE SCALE GENOMIC DNA]</scope>
    <source>
        <strain evidence="3 4">GAB2-2007-GAL-DOM2</strain>
    </source>
</reference>
<feature type="compositionally biased region" description="Polar residues" evidence="2">
    <location>
        <begin position="574"/>
        <end position="589"/>
    </location>
</feature>